<feature type="compositionally biased region" description="Polar residues" evidence="1">
    <location>
        <begin position="326"/>
        <end position="339"/>
    </location>
</feature>
<feature type="compositionally biased region" description="Low complexity" evidence="1">
    <location>
        <begin position="353"/>
        <end position="373"/>
    </location>
</feature>
<feature type="compositionally biased region" description="Basic and acidic residues" evidence="1">
    <location>
        <begin position="803"/>
        <end position="817"/>
    </location>
</feature>
<gene>
    <name evidence="3" type="ORF">SPHA_64631</name>
</gene>
<dbReference type="CDD" id="cd00590">
    <property type="entry name" value="RRM_SF"/>
    <property type="match status" value="1"/>
</dbReference>
<feature type="compositionally biased region" description="Polar residues" evidence="1">
    <location>
        <begin position="1137"/>
        <end position="1152"/>
    </location>
</feature>
<feature type="region of interest" description="Disordered" evidence="1">
    <location>
        <begin position="1137"/>
        <end position="1160"/>
    </location>
</feature>
<feature type="region of interest" description="Disordered" evidence="1">
    <location>
        <begin position="941"/>
        <end position="1015"/>
    </location>
</feature>
<feature type="compositionally biased region" description="Pro residues" evidence="1">
    <location>
        <begin position="601"/>
        <end position="613"/>
    </location>
</feature>
<feature type="compositionally biased region" description="Polar residues" evidence="1">
    <location>
        <begin position="551"/>
        <end position="585"/>
    </location>
</feature>
<feature type="region of interest" description="Disordered" evidence="1">
    <location>
        <begin position="795"/>
        <end position="817"/>
    </location>
</feature>
<dbReference type="InterPro" id="IPR035979">
    <property type="entry name" value="RBD_domain_sf"/>
</dbReference>
<evidence type="ECO:0000259" key="2">
    <source>
        <dbReference type="SMART" id="SM00360"/>
    </source>
</evidence>
<evidence type="ECO:0000313" key="3">
    <source>
        <dbReference type="EMBL" id="CAE1313524.1"/>
    </source>
</evidence>
<feature type="compositionally biased region" description="Pro residues" evidence="1">
    <location>
        <begin position="622"/>
        <end position="639"/>
    </location>
</feature>
<feature type="region of interest" description="Disordered" evidence="1">
    <location>
        <begin position="551"/>
        <end position="730"/>
    </location>
</feature>
<dbReference type="InterPro" id="IPR039878">
    <property type="entry name" value="RBM33"/>
</dbReference>
<name>A0A812DY53_ACAPH</name>
<dbReference type="InterPro" id="IPR000504">
    <property type="entry name" value="RRM_dom"/>
</dbReference>
<dbReference type="Gene3D" id="3.30.70.330">
    <property type="match status" value="1"/>
</dbReference>
<feature type="domain" description="RRM" evidence="2">
    <location>
        <begin position="1240"/>
        <end position="1307"/>
    </location>
</feature>
<feature type="compositionally biased region" description="Acidic residues" evidence="1">
    <location>
        <begin position="37"/>
        <end position="46"/>
    </location>
</feature>
<dbReference type="PANTHER" id="PTHR22014">
    <property type="entry name" value="RNA-BINDING PROTEIN 33"/>
    <property type="match status" value="1"/>
</dbReference>
<dbReference type="Proteomes" id="UP000597762">
    <property type="component" value="Unassembled WGS sequence"/>
</dbReference>
<feature type="compositionally biased region" description="Pro residues" evidence="1">
    <location>
        <begin position="682"/>
        <end position="694"/>
    </location>
</feature>
<feature type="region of interest" description="Disordered" evidence="1">
    <location>
        <begin position="488"/>
        <end position="507"/>
    </location>
</feature>
<feature type="compositionally biased region" description="Polar residues" evidence="1">
    <location>
        <begin position="210"/>
        <end position="221"/>
    </location>
</feature>
<dbReference type="SUPFAM" id="SSF54928">
    <property type="entry name" value="RNA-binding domain, RBD"/>
    <property type="match status" value="1"/>
</dbReference>
<dbReference type="InterPro" id="IPR012677">
    <property type="entry name" value="Nucleotide-bd_a/b_plait_sf"/>
</dbReference>
<sequence>MSRKNRPTAASWDSDEDLLQDDILGISAFQSSKEKEESDEELDEDALLGSDNEYGDTTVEKEPVPVKVDKTLTSNTASAIPTQPQYQSHVKANDEHDVEEYELLEVPSDADFEGEDVIEVADPSELDGFENGGGNLVEVNQDVTSEDFGAGDISGQPLEGLGNEGYTHPVDDYESFQSQEEDYEDKTIKGFDESSESEDEEKGRGRFISERSNIISIATTKPKTRTDIPDTLEISEEQQAQIDQFLNERSRRGSRRGYRGGQDRNMRGNRQSVYDAWQERSNMNSKQPAPHQIPEHKRTSHYHQPPVPSMSRSEGEVYPITITCQGNYNASHNQPHNSNQSRQDSQQHHYHHQIQQPPLLPSHPSQPASHQSHMYQHQSVVSQHEAAISPHYTQPPSVNPAPQLAAPVSTATVQLTQGNNTTSHQQGRKILINPHFRGAKLDAPSPQAPPVISSASAMASTSLLPQPHRHYQPVPQQTTYVHHTPEVWQSSAQPQHSYPSSNQPVMHSQTHYGPVSQTYQAAPGLQHQSLPHQPVQQMAAAPSVVTQINPIPSQYSGAPQPIQSLAPVPNQQPAGVYPSSQQYQSAVPPRPVADQSLMFRQPPPQLPPAPQAPPSHFISSPPQQPPPQSPQPQQHPPLHPSHIHPPLQTSIPPPHHNTGGAPPLQQSFQSRPQYQVQSAPHPTQPPTHQMPPPQHQLHHPGNAQKIHPPQSPHQRTHLVNTPAPRSNVFNKVHRKYQRIRGNLLVSPKRKRQEIQTQQNKNIKVLTTFPQVKLMSDVSEPPNKIAKVSTHLKQLTQSDDSLDEESKSLREKLEQQKRMRAEVIRRKELRRLMQAEQRRKDLQDKLAEQDQKTPLSQQKQEESKQVPGQSTAAKAKEQQLAPKNLPLQQQIRPLRGSKSKVLQGRTLSATQIRMPNPNHGQMFGQQRPMAPGPNQHRPLGMQGQLRPGQPSNQLRHQMPVGPRPLSAGNIRHPSPSGLRHPSPGVLRHPGLQGHPRPMRGQPHLMGPPRQPRNAQDQLRPLYSPGQQRFMPPAGQQRPMMLQGRGGIRGINIRGRGRGMLGRGGHPLPMGPLGDVPQQTIPQAQAKLPLTSPKQEFLKKTKLILKKVVKGSVSQPAVTNKTPPVGGGKKVLVRKISQSCPNQVSGPPQVNPSPQDKKPPVLKHPVNRQIRMQGPNAAGGQDRVKFPNPSMGRGQPLQRPMGTGPVNTRKVPVNLAAAKEQTNVGRRVLLDGDGNTGKKATMIAVDNLSSSTTERTINQMAKACGQVESLQLLKSQRKALIRFRTGDQAQKFFKKFHRHMLDLSHINVTVLPAS</sequence>
<feature type="region of interest" description="Disordered" evidence="1">
    <location>
        <begin position="326"/>
        <end position="384"/>
    </location>
</feature>
<feature type="compositionally biased region" description="Basic and acidic residues" evidence="1">
    <location>
        <begin position="835"/>
        <end position="850"/>
    </location>
</feature>
<feature type="region of interest" description="Disordered" evidence="1">
    <location>
        <begin position="390"/>
        <end position="409"/>
    </location>
</feature>
<protein>
    <recommendedName>
        <fullName evidence="2">RRM domain-containing protein</fullName>
    </recommendedName>
</protein>
<accession>A0A812DY53</accession>
<feature type="compositionally biased region" description="Polar residues" evidence="1">
    <location>
        <begin position="664"/>
        <end position="678"/>
    </location>
</feature>
<comment type="caution">
    <text evidence="3">The sequence shown here is derived from an EMBL/GenBank/DDBJ whole genome shotgun (WGS) entry which is preliminary data.</text>
</comment>
<evidence type="ECO:0000256" key="1">
    <source>
        <dbReference type="SAM" id="MobiDB-lite"/>
    </source>
</evidence>
<dbReference type="GO" id="GO:0003723">
    <property type="term" value="F:RNA binding"/>
    <property type="evidence" value="ECO:0007669"/>
    <property type="project" value="InterPro"/>
</dbReference>
<feature type="region of interest" description="Disordered" evidence="1">
    <location>
        <begin position="835"/>
        <end position="890"/>
    </location>
</feature>
<dbReference type="PANTHER" id="PTHR22014:SF2">
    <property type="entry name" value="RNA-BINDING PROTEIN 33"/>
    <property type="match status" value="1"/>
</dbReference>
<reference evidence="3" key="1">
    <citation type="submission" date="2021-01" db="EMBL/GenBank/DDBJ databases">
        <authorList>
            <person name="Li R."/>
            <person name="Bekaert M."/>
        </authorList>
    </citation>
    <scope>NUCLEOTIDE SEQUENCE</scope>
    <source>
        <strain evidence="3">Farmed</strain>
    </source>
</reference>
<evidence type="ECO:0000313" key="4">
    <source>
        <dbReference type="Proteomes" id="UP000597762"/>
    </source>
</evidence>
<feature type="region of interest" description="Disordered" evidence="1">
    <location>
        <begin position="29"/>
        <end position="65"/>
    </location>
</feature>
<organism evidence="3 4">
    <name type="scientific">Acanthosepion pharaonis</name>
    <name type="common">Pharaoh cuttlefish</name>
    <name type="synonym">Sepia pharaonis</name>
    <dbReference type="NCBI Taxonomy" id="158019"/>
    <lineage>
        <taxon>Eukaryota</taxon>
        <taxon>Metazoa</taxon>
        <taxon>Spiralia</taxon>
        <taxon>Lophotrochozoa</taxon>
        <taxon>Mollusca</taxon>
        <taxon>Cephalopoda</taxon>
        <taxon>Coleoidea</taxon>
        <taxon>Decapodiformes</taxon>
        <taxon>Sepiida</taxon>
        <taxon>Sepiina</taxon>
        <taxon>Sepiidae</taxon>
        <taxon>Acanthosepion</taxon>
    </lineage>
</organism>
<dbReference type="OrthoDB" id="6130269at2759"/>
<feature type="region of interest" description="Disordered" evidence="1">
    <location>
        <begin position="146"/>
        <end position="314"/>
    </location>
</feature>
<dbReference type="EMBL" id="CAHIKZ030004648">
    <property type="protein sequence ID" value="CAE1313524.1"/>
    <property type="molecule type" value="Genomic_DNA"/>
</dbReference>
<feature type="compositionally biased region" description="Polar residues" evidence="1">
    <location>
        <begin position="717"/>
        <end position="729"/>
    </location>
</feature>
<dbReference type="Pfam" id="PF00076">
    <property type="entry name" value="RRM_1"/>
    <property type="match status" value="1"/>
</dbReference>
<dbReference type="SMART" id="SM00360">
    <property type="entry name" value="RRM"/>
    <property type="match status" value="1"/>
</dbReference>
<keyword evidence="4" id="KW-1185">Reference proteome</keyword>
<proteinExistence type="predicted"/>